<dbReference type="STRING" id="1561998.A0A1I7V2B5"/>
<protein>
    <submittedName>
        <fullName evidence="4">SERPIN domain-containing protein</fullName>
    </submittedName>
</protein>
<dbReference type="Proteomes" id="UP000095282">
    <property type="component" value="Unplaced"/>
</dbReference>
<dbReference type="GO" id="GO:0004867">
    <property type="term" value="F:serine-type endopeptidase inhibitor activity"/>
    <property type="evidence" value="ECO:0007669"/>
    <property type="project" value="InterPro"/>
</dbReference>
<dbReference type="Gene3D" id="3.30.497.10">
    <property type="entry name" value="Antithrombin, subunit I, domain 2"/>
    <property type="match status" value="1"/>
</dbReference>
<dbReference type="Pfam" id="PF00079">
    <property type="entry name" value="Serpin"/>
    <property type="match status" value="1"/>
</dbReference>
<dbReference type="Gene3D" id="2.30.39.10">
    <property type="entry name" value="Alpha-1-antitrypsin, domain 1"/>
    <property type="match status" value="1"/>
</dbReference>
<dbReference type="SMART" id="SM00093">
    <property type="entry name" value="SERPIN"/>
    <property type="match status" value="1"/>
</dbReference>
<dbReference type="AlphaFoldDB" id="A0A1I7V2B5"/>
<reference evidence="4" key="1">
    <citation type="submission" date="2016-11" db="UniProtKB">
        <authorList>
            <consortium name="WormBaseParasite"/>
        </authorList>
    </citation>
    <scope>IDENTIFICATION</scope>
</reference>
<dbReference type="eggNOG" id="KOG2392">
    <property type="taxonomic scope" value="Eukaryota"/>
</dbReference>
<comment type="similarity">
    <text evidence="1">Belongs to the serpin family.</text>
</comment>
<dbReference type="InterPro" id="IPR000215">
    <property type="entry name" value="Serpin_fam"/>
</dbReference>
<dbReference type="InterPro" id="IPR042178">
    <property type="entry name" value="Serpin_sf_1"/>
</dbReference>
<keyword evidence="3" id="KW-1185">Reference proteome</keyword>
<evidence type="ECO:0000313" key="3">
    <source>
        <dbReference type="Proteomes" id="UP000095282"/>
    </source>
</evidence>
<feature type="domain" description="Serpin" evidence="2">
    <location>
        <begin position="11"/>
        <end position="387"/>
    </location>
</feature>
<dbReference type="InterPro" id="IPR036186">
    <property type="entry name" value="Serpin_sf"/>
</dbReference>
<evidence type="ECO:0000259" key="2">
    <source>
        <dbReference type="SMART" id="SM00093"/>
    </source>
</evidence>
<dbReference type="InterPro" id="IPR042185">
    <property type="entry name" value="Serpin_sf_2"/>
</dbReference>
<evidence type="ECO:0000313" key="4">
    <source>
        <dbReference type="WBParaSite" id="Csp11.Scaffold630.g21692.t1"/>
    </source>
</evidence>
<dbReference type="SUPFAM" id="SSF56574">
    <property type="entry name" value="Serpins"/>
    <property type="match status" value="1"/>
</dbReference>
<proteinExistence type="inferred from homology"/>
<dbReference type="PANTHER" id="PTHR11461">
    <property type="entry name" value="SERINE PROTEASE INHIBITOR, SERPIN"/>
    <property type="match status" value="1"/>
</dbReference>
<accession>A0A1I7V2B5</accession>
<dbReference type="PANTHER" id="PTHR11461:SF299">
    <property type="entry name" value="SERINE OR CYSTEINE PROTEASE INHIBITOR-RELATED"/>
    <property type="match status" value="1"/>
</dbReference>
<name>A0A1I7V2B5_9PELO</name>
<organism evidence="3 4">
    <name type="scientific">Caenorhabditis tropicalis</name>
    <dbReference type="NCBI Taxonomy" id="1561998"/>
    <lineage>
        <taxon>Eukaryota</taxon>
        <taxon>Metazoa</taxon>
        <taxon>Ecdysozoa</taxon>
        <taxon>Nematoda</taxon>
        <taxon>Chromadorea</taxon>
        <taxon>Rhabditida</taxon>
        <taxon>Rhabditina</taxon>
        <taxon>Rhabditomorpha</taxon>
        <taxon>Rhabditoidea</taxon>
        <taxon>Rhabditidae</taxon>
        <taxon>Peloderinae</taxon>
        <taxon>Caenorhabditis</taxon>
    </lineage>
</organism>
<dbReference type="InterPro" id="IPR023796">
    <property type="entry name" value="Serpin_dom"/>
</dbReference>
<dbReference type="GO" id="GO:0005615">
    <property type="term" value="C:extracellular space"/>
    <property type="evidence" value="ECO:0007669"/>
    <property type="project" value="InterPro"/>
</dbReference>
<evidence type="ECO:0000256" key="1">
    <source>
        <dbReference type="RuleBase" id="RU000411"/>
    </source>
</evidence>
<dbReference type="WBParaSite" id="Csp11.Scaffold630.g21692.t1">
    <property type="protein sequence ID" value="Csp11.Scaffold630.g21692.t1"/>
    <property type="gene ID" value="Csp11.Scaffold630.g21692"/>
</dbReference>
<sequence>MSSFIKRELDFALNLLCQQDLSQSTVISPFSIALGLALLHSAAKGETRDQIRYTLLKGAIDEELEQYFSELTEILLEKSDEAEVQVYISNNVFIRGHKPIKRSYERRIRKKYEATIVPIGYVGKHATSDIINMYTEEKTHGHITQIIDASEIDDNLGTILATTVFFKGLWSEKFDDHKTIKRAFHSSLDSSRQIDYLHKNGLMSYAESLTFQVISIPYGDRSFALNICLPKKRFGLKETLMRTSGTQFLNLLGNLGNQLVDVKIPKWKIESSFRLDESLQTLGIKQIFDPNRANFKNLASGGFISTLTKLLFNTPHLSLRTLSQVAHKATIEVNEEGTDASGAMVQLRESVPNRKLPICNLIEFIADHPFLFVLVKDNHPIFMGVHH</sequence>